<name>M5EX76_9HYPH</name>
<dbReference type="EMBL" id="CAUM01000146">
    <property type="protein sequence ID" value="CCV08578.1"/>
    <property type="molecule type" value="Genomic_DNA"/>
</dbReference>
<feature type="modified residue" description="4-aspartylphosphate" evidence="1">
    <location>
        <position position="84"/>
    </location>
</feature>
<dbReference type="RefSeq" id="WP_008877451.1">
    <property type="nucleotide sequence ID" value="NZ_CAUM01000146.1"/>
</dbReference>
<keyword evidence="1" id="KW-0597">Phosphoprotein</keyword>
<reference evidence="3 4" key="1">
    <citation type="submission" date="2013-02" db="EMBL/GenBank/DDBJ databases">
        <authorList>
            <person name="Genoscope - CEA"/>
        </authorList>
    </citation>
    <scope>NUCLEOTIDE SEQUENCE [LARGE SCALE GENOMIC DNA]</scope>
    <source>
        <strain evidence="3 4">STM 2683</strain>
    </source>
</reference>
<comment type="caution">
    <text evidence="3">The sequence shown here is derived from an EMBL/GenBank/DDBJ whole genome shotgun (WGS) entry which is preliminary data.</text>
</comment>
<evidence type="ECO:0000313" key="3">
    <source>
        <dbReference type="EMBL" id="CCV08578.1"/>
    </source>
</evidence>
<accession>M5EX76</accession>
<evidence type="ECO:0000259" key="2">
    <source>
        <dbReference type="PROSITE" id="PS50110"/>
    </source>
</evidence>
<dbReference type="AlphaFoldDB" id="M5EX76"/>
<sequence length="158" mass="16643">MVVLPMRPVNRETKTASHLTLVSRNGQSEMLADFTRVLVVGKSPVNRVVVSKIVERSGLKPISESPETAAAALRSFIPGAVVLDGGADNKDCDSLLSGIGTLRRTSGKSLPSVILLSTKNGTPESLGLSSVVDVVVVKPITPERLQPVIDHLIGLGRS</sequence>
<protein>
    <submittedName>
        <fullName evidence="3">Two-component system, regulatory protein (Modular protein)</fullName>
    </submittedName>
</protein>
<dbReference type="Proteomes" id="UP000012062">
    <property type="component" value="Unassembled WGS sequence"/>
</dbReference>
<dbReference type="GO" id="GO:0000160">
    <property type="term" value="P:phosphorelay signal transduction system"/>
    <property type="evidence" value="ECO:0007669"/>
    <property type="project" value="InterPro"/>
</dbReference>
<organism evidence="3 4">
    <name type="scientific">Mesorhizobium metallidurans STM 2683</name>
    <dbReference type="NCBI Taxonomy" id="1297569"/>
    <lineage>
        <taxon>Bacteria</taxon>
        <taxon>Pseudomonadati</taxon>
        <taxon>Pseudomonadota</taxon>
        <taxon>Alphaproteobacteria</taxon>
        <taxon>Hyphomicrobiales</taxon>
        <taxon>Phyllobacteriaceae</taxon>
        <taxon>Mesorhizobium</taxon>
    </lineage>
</organism>
<evidence type="ECO:0000313" key="4">
    <source>
        <dbReference type="Proteomes" id="UP000012062"/>
    </source>
</evidence>
<dbReference type="STRING" id="1297569.MESS2_760100"/>
<dbReference type="InterPro" id="IPR011006">
    <property type="entry name" value="CheY-like_superfamily"/>
</dbReference>
<feature type="domain" description="Response regulatory" evidence="2">
    <location>
        <begin position="36"/>
        <end position="153"/>
    </location>
</feature>
<dbReference type="eggNOG" id="COG0784">
    <property type="taxonomic scope" value="Bacteria"/>
</dbReference>
<dbReference type="PROSITE" id="PS50110">
    <property type="entry name" value="RESPONSE_REGULATORY"/>
    <property type="match status" value="1"/>
</dbReference>
<evidence type="ECO:0000256" key="1">
    <source>
        <dbReference type="PROSITE-ProRule" id="PRU00169"/>
    </source>
</evidence>
<gene>
    <name evidence="3" type="ORF">MESS2_760100</name>
</gene>
<keyword evidence="4" id="KW-1185">Reference proteome</keyword>
<dbReference type="InterPro" id="IPR001789">
    <property type="entry name" value="Sig_transdc_resp-reg_receiver"/>
</dbReference>
<dbReference type="Gene3D" id="3.40.50.2300">
    <property type="match status" value="1"/>
</dbReference>
<dbReference type="SUPFAM" id="SSF52172">
    <property type="entry name" value="CheY-like"/>
    <property type="match status" value="1"/>
</dbReference>
<proteinExistence type="predicted"/>